<evidence type="ECO:0000256" key="1">
    <source>
        <dbReference type="SAM" id="Phobius"/>
    </source>
</evidence>
<gene>
    <name evidence="2" type="ORF">SCARUB_05267</name>
</gene>
<protein>
    <submittedName>
        <fullName evidence="2">Uncharacterized protein</fullName>
    </submittedName>
</protein>
<dbReference type="AlphaFoldDB" id="A0A1E3X1Z0"/>
<dbReference type="EMBL" id="MAYW01000436">
    <property type="protein sequence ID" value="ODS29636.1"/>
    <property type="molecule type" value="Genomic_DNA"/>
</dbReference>
<proteinExistence type="predicted"/>
<reference evidence="2 3" key="1">
    <citation type="submission" date="2016-07" db="EMBL/GenBank/DDBJ databases">
        <title>Draft genome of Scalindua rubra, obtained from a brine-seawater interface in the Red Sea, sheds light on salt adaptation in anammox bacteria.</title>
        <authorList>
            <person name="Speth D.R."/>
            <person name="Lagkouvardos I."/>
            <person name="Wang Y."/>
            <person name="Qian P.-Y."/>
            <person name="Dutilh B.E."/>
            <person name="Jetten M.S."/>
        </authorList>
    </citation>
    <scope>NUCLEOTIDE SEQUENCE [LARGE SCALE GENOMIC DNA]</scope>
    <source>
        <strain evidence="2">BSI-1</strain>
    </source>
</reference>
<keyword evidence="1" id="KW-1133">Transmembrane helix</keyword>
<dbReference type="Proteomes" id="UP000094056">
    <property type="component" value="Unassembled WGS sequence"/>
</dbReference>
<sequence>MRLCERLFFLFLFLSVFICARLTSLSGRLICVLEFAMNKLLILIISFRILFVPMFGC</sequence>
<organism evidence="2 3">
    <name type="scientific">Candidatus Scalindua rubra</name>
    <dbReference type="NCBI Taxonomy" id="1872076"/>
    <lineage>
        <taxon>Bacteria</taxon>
        <taxon>Pseudomonadati</taxon>
        <taxon>Planctomycetota</taxon>
        <taxon>Candidatus Brocadiia</taxon>
        <taxon>Candidatus Brocadiales</taxon>
        <taxon>Candidatus Scalinduaceae</taxon>
        <taxon>Candidatus Scalindua</taxon>
    </lineage>
</organism>
<comment type="caution">
    <text evidence="2">The sequence shown here is derived from an EMBL/GenBank/DDBJ whole genome shotgun (WGS) entry which is preliminary data.</text>
</comment>
<accession>A0A1E3X1Z0</accession>
<evidence type="ECO:0000313" key="3">
    <source>
        <dbReference type="Proteomes" id="UP000094056"/>
    </source>
</evidence>
<keyword evidence="1" id="KW-0472">Membrane</keyword>
<name>A0A1E3X1Z0_9BACT</name>
<evidence type="ECO:0000313" key="2">
    <source>
        <dbReference type="EMBL" id="ODS29636.1"/>
    </source>
</evidence>
<keyword evidence="1" id="KW-0812">Transmembrane</keyword>
<feature type="non-terminal residue" evidence="2">
    <location>
        <position position="57"/>
    </location>
</feature>
<feature type="transmembrane region" description="Helical" evidence="1">
    <location>
        <begin position="36"/>
        <end position="56"/>
    </location>
</feature>